<dbReference type="Pfam" id="PF11605">
    <property type="entry name" value="Vps36_ESCRT-II"/>
    <property type="match status" value="1"/>
</dbReference>
<reference evidence="3 4" key="1">
    <citation type="submission" date="2018-06" db="EMBL/GenBank/DDBJ databases">
        <title>Comparative genomics reveals the genomic features of Rhizophagus irregularis, R. cerebriforme, R. diaphanum and Gigaspora rosea, and their symbiotic lifestyle signature.</title>
        <authorList>
            <person name="Morin E."/>
            <person name="San Clemente H."/>
            <person name="Chen E.C.H."/>
            <person name="De La Providencia I."/>
            <person name="Hainaut M."/>
            <person name="Kuo A."/>
            <person name="Kohler A."/>
            <person name="Murat C."/>
            <person name="Tang N."/>
            <person name="Roy S."/>
            <person name="Loubradou J."/>
            <person name="Henrissat B."/>
            <person name="Grigoriev I.V."/>
            <person name="Corradi N."/>
            <person name="Roux C."/>
            <person name="Martin F.M."/>
        </authorList>
    </citation>
    <scope>NUCLEOTIDE SEQUENCE [LARGE SCALE GENOMIC DNA]</scope>
    <source>
        <strain evidence="3 4">DAOM 194757</strain>
    </source>
</reference>
<comment type="function">
    <text evidence="1">Component of the ESCRT-II complex (endosomal sorting complex required for transport II), which is required for multivesicular body (MVB) formation and sorting of endosomal cargo proteins into MVBs.</text>
</comment>
<dbReference type="GO" id="GO:0032266">
    <property type="term" value="F:phosphatidylinositol-3-phosphate binding"/>
    <property type="evidence" value="ECO:0007669"/>
    <property type="project" value="UniProtKB-UniRule"/>
</dbReference>
<comment type="similarity">
    <text evidence="1">Belongs to the VPS36 family.</text>
</comment>
<keyword evidence="1" id="KW-0963">Cytoplasm</keyword>
<dbReference type="InterPro" id="IPR037855">
    <property type="entry name" value="Vps36"/>
</dbReference>
<dbReference type="PANTHER" id="PTHR13128">
    <property type="entry name" value="VACUOLAR PROTEIN-SORTING-ASSOCIATED PROTEIN 36"/>
    <property type="match status" value="1"/>
</dbReference>
<keyword evidence="1" id="KW-0967">Endosome</keyword>
<dbReference type="Gene3D" id="2.30.29.30">
    <property type="entry name" value="Pleckstrin-homology domain (PH domain)/Phosphotyrosine-binding domain (PTB)"/>
    <property type="match status" value="1"/>
</dbReference>
<evidence type="ECO:0000313" key="4">
    <source>
        <dbReference type="Proteomes" id="UP000266673"/>
    </source>
</evidence>
<dbReference type="EMBL" id="QKWP01000746">
    <property type="protein sequence ID" value="RIB15413.1"/>
    <property type="molecule type" value="Genomic_DNA"/>
</dbReference>
<evidence type="ECO:0000259" key="2">
    <source>
        <dbReference type="PROSITE" id="PS51495"/>
    </source>
</evidence>
<dbReference type="PANTHER" id="PTHR13128:SF12">
    <property type="entry name" value="VACUOLAR PROTEIN-SORTING-ASSOCIATED PROTEIN 36"/>
    <property type="match status" value="1"/>
</dbReference>
<evidence type="ECO:0000313" key="3">
    <source>
        <dbReference type="EMBL" id="RIB15413.1"/>
    </source>
</evidence>
<gene>
    <name evidence="3" type="ORF">C2G38_1971748</name>
</gene>
<keyword evidence="1" id="KW-0653">Protein transport</keyword>
<dbReference type="InterPro" id="IPR011993">
    <property type="entry name" value="PH-like_dom_sf"/>
</dbReference>
<dbReference type="STRING" id="44941.A0A397V640"/>
<dbReference type="GO" id="GO:0043328">
    <property type="term" value="P:protein transport to vacuole involved in ubiquitin-dependent protein catabolic process via the multivesicular body sorting pathway"/>
    <property type="evidence" value="ECO:0007669"/>
    <property type="project" value="UniProtKB-UniRule"/>
</dbReference>
<dbReference type="AlphaFoldDB" id="A0A397V640"/>
<dbReference type="GO" id="GO:0000814">
    <property type="term" value="C:ESCRT II complex"/>
    <property type="evidence" value="ECO:0007669"/>
    <property type="project" value="UniProtKB-UniRule"/>
</dbReference>
<dbReference type="GO" id="GO:0043130">
    <property type="term" value="F:ubiquitin binding"/>
    <property type="evidence" value="ECO:0007669"/>
    <property type="project" value="UniProtKB-UniRule"/>
</dbReference>
<dbReference type="GO" id="GO:0031902">
    <property type="term" value="C:late endosome membrane"/>
    <property type="evidence" value="ECO:0007669"/>
    <property type="project" value="UniProtKB-UniRule"/>
</dbReference>
<keyword evidence="4" id="KW-1185">Reference proteome</keyword>
<dbReference type="Proteomes" id="UP000266673">
    <property type="component" value="Unassembled WGS sequence"/>
</dbReference>
<feature type="domain" description="GLUE N-terminal" evidence="2">
    <location>
        <begin position="7"/>
        <end position="83"/>
    </location>
</feature>
<keyword evidence="1" id="KW-0813">Transport</keyword>
<dbReference type="OrthoDB" id="271448at2759"/>
<comment type="subunit">
    <text evidence="1">Component of the endosomal sorting complex required for transport II (ESCRT-II).</text>
</comment>
<sequence>MNRFTRADLNSTFRPVLLDNETVLATQDNVGLYDGNEKAADYMKGTVYLTSHRIIYVDSQNPTTNSIAVEIKLIKGREFYVRI</sequence>
<dbReference type="InterPro" id="IPR021648">
    <property type="entry name" value="GLUE_dom"/>
</dbReference>
<comment type="caution">
    <text evidence="3">The sequence shown here is derived from an EMBL/GenBank/DDBJ whole genome shotgun (WGS) entry which is preliminary data.</text>
</comment>
<accession>A0A397V640</accession>
<dbReference type="SUPFAM" id="SSF50729">
    <property type="entry name" value="PH domain-like"/>
    <property type="match status" value="1"/>
</dbReference>
<protein>
    <recommendedName>
        <fullName evidence="1">Vacuolar protein-sorting-associated protein 36</fullName>
    </recommendedName>
    <alternativeName>
        <fullName evidence="1">ESCRT-II complex subunit VPS36</fullName>
    </alternativeName>
</protein>
<name>A0A397V640_9GLOM</name>
<dbReference type="PROSITE" id="PS51495">
    <property type="entry name" value="GLUE"/>
    <property type="match status" value="1"/>
</dbReference>
<proteinExistence type="inferred from homology"/>
<evidence type="ECO:0000256" key="1">
    <source>
        <dbReference type="RuleBase" id="RU367095"/>
    </source>
</evidence>
<comment type="subcellular location">
    <subcellularLocation>
        <location evidence="1">Cytoplasm</location>
    </subcellularLocation>
    <subcellularLocation>
        <location evidence="1">Endosome</location>
    </subcellularLocation>
</comment>
<organism evidence="3 4">
    <name type="scientific">Gigaspora rosea</name>
    <dbReference type="NCBI Taxonomy" id="44941"/>
    <lineage>
        <taxon>Eukaryota</taxon>
        <taxon>Fungi</taxon>
        <taxon>Fungi incertae sedis</taxon>
        <taxon>Mucoromycota</taxon>
        <taxon>Glomeromycotina</taxon>
        <taxon>Glomeromycetes</taxon>
        <taxon>Diversisporales</taxon>
        <taxon>Gigasporaceae</taxon>
        <taxon>Gigaspora</taxon>
    </lineage>
</organism>